<dbReference type="InterPro" id="IPR051261">
    <property type="entry name" value="NLR"/>
</dbReference>
<dbReference type="Pfam" id="PF02758">
    <property type="entry name" value="PYRIN"/>
    <property type="match status" value="1"/>
</dbReference>
<dbReference type="SMART" id="SM01288">
    <property type="entry name" value="FISNA"/>
    <property type="match status" value="1"/>
</dbReference>
<feature type="region of interest" description="Disordered" evidence="7">
    <location>
        <begin position="66"/>
        <end position="89"/>
    </location>
</feature>
<dbReference type="PROSITE" id="PS50837">
    <property type="entry name" value="NACHT"/>
    <property type="match status" value="1"/>
</dbReference>
<evidence type="ECO:0008006" key="12">
    <source>
        <dbReference type="Google" id="ProtNLM"/>
    </source>
</evidence>
<dbReference type="InterPro" id="IPR011029">
    <property type="entry name" value="DEATH-like_dom_sf"/>
</dbReference>
<evidence type="ECO:0000256" key="4">
    <source>
        <dbReference type="ARBA" id="ARBA00022737"/>
    </source>
</evidence>
<dbReference type="PANTHER" id="PTHR24106">
    <property type="entry name" value="NACHT, LRR AND CARD DOMAINS-CONTAINING"/>
    <property type="match status" value="1"/>
</dbReference>
<dbReference type="Gene3D" id="1.10.533.10">
    <property type="entry name" value="Death Domain, Fas"/>
    <property type="match status" value="1"/>
</dbReference>
<evidence type="ECO:0000256" key="2">
    <source>
        <dbReference type="ARBA" id="ARBA00022490"/>
    </source>
</evidence>
<evidence type="ECO:0000313" key="11">
    <source>
        <dbReference type="Proteomes" id="UP001046870"/>
    </source>
</evidence>
<dbReference type="GO" id="GO:0005524">
    <property type="term" value="F:ATP binding"/>
    <property type="evidence" value="ECO:0007669"/>
    <property type="project" value="UniProtKB-KW"/>
</dbReference>
<keyword evidence="5" id="KW-0547">Nucleotide-binding</keyword>
<dbReference type="InterPro" id="IPR032675">
    <property type="entry name" value="LRR_dom_sf"/>
</dbReference>
<dbReference type="EMBL" id="JAFDVH010000017">
    <property type="protein sequence ID" value="KAG7461609.1"/>
    <property type="molecule type" value="Genomic_DNA"/>
</dbReference>
<dbReference type="AlphaFoldDB" id="A0A9D3PJ50"/>
<keyword evidence="2" id="KW-0963">Cytoplasm</keyword>
<organism evidence="10 11">
    <name type="scientific">Megalops atlanticus</name>
    <name type="common">Tarpon</name>
    <name type="synonym">Clupea gigantea</name>
    <dbReference type="NCBI Taxonomy" id="7932"/>
    <lineage>
        <taxon>Eukaryota</taxon>
        <taxon>Metazoa</taxon>
        <taxon>Chordata</taxon>
        <taxon>Craniata</taxon>
        <taxon>Vertebrata</taxon>
        <taxon>Euteleostomi</taxon>
        <taxon>Actinopterygii</taxon>
        <taxon>Neopterygii</taxon>
        <taxon>Teleostei</taxon>
        <taxon>Elopiformes</taxon>
        <taxon>Megalopidae</taxon>
        <taxon>Megalops</taxon>
    </lineage>
</organism>
<keyword evidence="6" id="KW-0067">ATP-binding</keyword>
<dbReference type="Pfam" id="PF17776">
    <property type="entry name" value="NLRC4_HD2"/>
    <property type="match status" value="1"/>
</dbReference>
<dbReference type="GO" id="GO:0005737">
    <property type="term" value="C:cytoplasm"/>
    <property type="evidence" value="ECO:0007669"/>
    <property type="project" value="UniProtKB-SubCell"/>
</dbReference>
<comment type="subcellular location">
    <subcellularLocation>
        <location evidence="1">Cytoplasm</location>
    </subcellularLocation>
</comment>
<dbReference type="Pfam" id="PF13516">
    <property type="entry name" value="LRR_6"/>
    <property type="match status" value="4"/>
</dbReference>
<reference evidence="10" key="1">
    <citation type="submission" date="2021-01" db="EMBL/GenBank/DDBJ databases">
        <authorList>
            <person name="Zahm M."/>
            <person name="Roques C."/>
            <person name="Cabau C."/>
            <person name="Klopp C."/>
            <person name="Donnadieu C."/>
            <person name="Jouanno E."/>
            <person name="Lampietro C."/>
            <person name="Louis A."/>
            <person name="Herpin A."/>
            <person name="Echchiki A."/>
            <person name="Berthelot C."/>
            <person name="Parey E."/>
            <person name="Roest-Crollius H."/>
            <person name="Braasch I."/>
            <person name="Postlethwait J."/>
            <person name="Bobe J."/>
            <person name="Montfort J."/>
            <person name="Bouchez O."/>
            <person name="Begum T."/>
            <person name="Mejri S."/>
            <person name="Adams A."/>
            <person name="Chen W.-J."/>
            <person name="Guiguen Y."/>
        </authorList>
    </citation>
    <scope>NUCLEOTIDE SEQUENCE</scope>
    <source>
        <strain evidence="10">YG-15Mar2019-1</strain>
        <tissue evidence="10">Brain</tissue>
    </source>
</reference>
<name>A0A9D3PJ50_MEGAT</name>
<feature type="region of interest" description="Disordered" evidence="7">
    <location>
        <begin position="1"/>
        <end position="54"/>
    </location>
</feature>
<dbReference type="FunFam" id="3.40.50.300:FF:000210">
    <property type="entry name" value="Si:dkey-16p6.1"/>
    <property type="match status" value="1"/>
</dbReference>
<gene>
    <name evidence="10" type="ORF">MATL_G00192870</name>
</gene>
<dbReference type="InterPro" id="IPR027417">
    <property type="entry name" value="P-loop_NTPase"/>
</dbReference>
<dbReference type="SMART" id="SM00368">
    <property type="entry name" value="LRR_RI"/>
    <property type="match status" value="7"/>
</dbReference>
<dbReference type="Proteomes" id="UP001046870">
    <property type="component" value="Chromosome 17"/>
</dbReference>
<evidence type="ECO:0000313" key="10">
    <source>
        <dbReference type="EMBL" id="KAG7461609.1"/>
    </source>
</evidence>
<dbReference type="InterPro" id="IPR029495">
    <property type="entry name" value="NACHT-assoc"/>
</dbReference>
<dbReference type="InterPro" id="IPR001611">
    <property type="entry name" value="Leu-rich_rpt"/>
</dbReference>
<feature type="domain" description="Pyrin" evidence="8">
    <location>
        <begin position="155"/>
        <end position="240"/>
    </location>
</feature>
<feature type="domain" description="NACHT" evidence="9">
    <location>
        <begin position="332"/>
        <end position="464"/>
    </location>
</feature>
<dbReference type="InterPro" id="IPR041075">
    <property type="entry name" value="NOD1/2_WH"/>
</dbReference>
<evidence type="ECO:0000259" key="9">
    <source>
        <dbReference type="PROSITE" id="PS50837"/>
    </source>
</evidence>
<evidence type="ECO:0000256" key="6">
    <source>
        <dbReference type="ARBA" id="ARBA00022840"/>
    </source>
</evidence>
<dbReference type="InterPro" id="IPR041267">
    <property type="entry name" value="NLRP_HD2"/>
</dbReference>
<dbReference type="SUPFAM" id="SSF47986">
    <property type="entry name" value="DEATH domain"/>
    <property type="match status" value="1"/>
</dbReference>
<dbReference type="SUPFAM" id="SSF52047">
    <property type="entry name" value="RNI-like"/>
    <property type="match status" value="1"/>
</dbReference>
<dbReference type="Pfam" id="PF05729">
    <property type="entry name" value="NACHT"/>
    <property type="match status" value="1"/>
</dbReference>
<sequence>MSVSRKRKRGNTDSEMSLPGDPETDAETDSHDSKRIHLQRGGSPTPSYLSVKSDRSMDIPLKLGGEVIKDPSIQQERARSPTPSCLTVKSDRSMDIPLKLSGEVTVHPSIQQKRAGSPTPSCVSVKSDRSMDIPLKLNEGDPRVCSVLEKRGHAMDFTRKALHHTLKKLDKDSLEQFKKCLSQDYPECLESQLEDHKVVYVVEKMLENCGTAKSLEITLRMLRNMNQNDLVNSLENDHQRNESIIRAQDTLKANLKKRFECIFEGLAKQGHATLLKEIYTELYITEGGSGEVNYEHEVRLIETMSKTHTMQETKIHCNDIFKLLPGQRKPIKTVLTKGIAGIGKTVSVQKFILDWAEGKANQDVHFIFTLPFRDLNLKKEKEFSLMQLLKLYFPKLKETEHVENNEVKVALILDGLDECRLPLDFQNNEMCFDVTQLTSVDVLLTNLINGNLLPSALLWITTRPATASQIPFEYVHRVTEVRGFNDPQKEEYLRKRIKDQNLANRIISHIKSCRSLYIMCHIPVFCWIASTVLERMLCESDSGEIPKTLTEMYTHFLLIQTNVKNQKYDSTNETNPKKMSESDAEIILKLGKLAFQQLEKGNLIFYEEDLRDAGIDVSEASVYSGVCTEIFKEDSGLYQEKVYCFVHLSIQEYLAALFVFHSHVHYSRNVLRPDKLRAQGHRLQLSELHRSAVDQALQSKNGHLDLFLRFLLGLSLDSNQALLRGILTQSVSSSQSTEETVEYIKEKIRKESSAEKTINLFHCLNELHENSLVEEIQTSLRSRTLSDKKLEPDQCSALVFLLLMSEEVLDLFDLKTYKLSAPAHQRLVPVVKSCRKALLDNCNLTEKSCDIVASALQSDPSHLVELDLSCNNLGDSGVKLLCAGLKSPNCRLQKLRLSGCRVTEKGCASLASALCSNPSHLRELDLSYNHPEDPGVGVLSGGLKEPSCKLETLSLKECHLTEGCCEALASVLRLPHSELRDLDLSGNDLKDSGVSVLSGGLDDPECKLQRLGLSGCQVTERGCASLASALRSNPLHLKELDLSYNHPGDSGVRAISALQEDPSCKLEILSVDHGGESRIRPEPRKFASSPLIR</sequence>
<keyword evidence="11" id="KW-1185">Reference proteome</keyword>
<comment type="caution">
    <text evidence="10">The sequence shown here is derived from an EMBL/GenBank/DDBJ whole genome shotgun (WGS) entry which is preliminary data.</text>
</comment>
<dbReference type="FunFam" id="3.80.10.10:FF:000336">
    <property type="entry name" value="Si:dkey-222h21.2"/>
    <property type="match status" value="1"/>
</dbReference>
<dbReference type="OrthoDB" id="120976at2759"/>
<dbReference type="PROSITE" id="PS50824">
    <property type="entry name" value="DAPIN"/>
    <property type="match status" value="1"/>
</dbReference>
<evidence type="ECO:0000256" key="1">
    <source>
        <dbReference type="ARBA" id="ARBA00004496"/>
    </source>
</evidence>
<dbReference type="Gene3D" id="3.40.50.300">
    <property type="entry name" value="P-loop containing nucleotide triphosphate hydrolases"/>
    <property type="match status" value="1"/>
</dbReference>
<dbReference type="InterPro" id="IPR007111">
    <property type="entry name" value="NACHT_NTPase"/>
</dbReference>
<dbReference type="Pfam" id="PF17779">
    <property type="entry name" value="WHD_NOD2"/>
    <property type="match status" value="1"/>
</dbReference>
<evidence type="ECO:0000256" key="7">
    <source>
        <dbReference type="SAM" id="MobiDB-lite"/>
    </source>
</evidence>
<dbReference type="Pfam" id="PF14484">
    <property type="entry name" value="FISNA"/>
    <property type="match status" value="1"/>
</dbReference>
<dbReference type="Gene3D" id="3.80.10.10">
    <property type="entry name" value="Ribonuclease Inhibitor"/>
    <property type="match status" value="2"/>
</dbReference>
<proteinExistence type="predicted"/>
<evidence type="ECO:0000256" key="3">
    <source>
        <dbReference type="ARBA" id="ARBA00022614"/>
    </source>
</evidence>
<accession>A0A9D3PJ50</accession>
<dbReference type="SMART" id="SM01289">
    <property type="entry name" value="PYRIN"/>
    <property type="match status" value="1"/>
</dbReference>
<evidence type="ECO:0000256" key="5">
    <source>
        <dbReference type="ARBA" id="ARBA00022741"/>
    </source>
</evidence>
<keyword evidence="3" id="KW-0433">Leucine-rich repeat</keyword>
<evidence type="ECO:0000259" key="8">
    <source>
        <dbReference type="PROSITE" id="PS50824"/>
    </source>
</evidence>
<keyword evidence="4" id="KW-0677">Repeat</keyword>
<dbReference type="InterPro" id="IPR004020">
    <property type="entry name" value="DAPIN"/>
</dbReference>
<protein>
    <recommendedName>
        <fullName evidence="12">NACHT, LRR and PYD domains-containing protein 12-like</fullName>
    </recommendedName>
</protein>